<name>A0AA35W7Q8_GEOBA</name>
<dbReference type="SMART" id="SM00864">
    <property type="entry name" value="Tubulin"/>
    <property type="match status" value="1"/>
</dbReference>
<dbReference type="SUPFAM" id="SSF55307">
    <property type="entry name" value="Tubulin C-terminal domain-like"/>
    <property type="match status" value="1"/>
</dbReference>
<dbReference type="Pfam" id="PF12327">
    <property type="entry name" value="FtsZ_C"/>
    <property type="match status" value="1"/>
</dbReference>
<dbReference type="InterPro" id="IPR024757">
    <property type="entry name" value="FtsZ_C"/>
</dbReference>
<comment type="similarity">
    <text evidence="1">Belongs to the FtsZ family.</text>
</comment>
<organism evidence="7 8">
    <name type="scientific">Geodia barretti</name>
    <name type="common">Barrett's horny sponge</name>
    <dbReference type="NCBI Taxonomy" id="519541"/>
    <lineage>
        <taxon>Eukaryota</taxon>
        <taxon>Metazoa</taxon>
        <taxon>Porifera</taxon>
        <taxon>Demospongiae</taxon>
        <taxon>Heteroscleromorpha</taxon>
        <taxon>Tetractinellida</taxon>
        <taxon>Astrophorina</taxon>
        <taxon>Geodiidae</taxon>
        <taxon>Geodia</taxon>
    </lineage>
</organism>
<dbReference type="GO" id="GO:0005525">
    <property type="term" value="F:GTP binding"/>
    <property type="evidence" value="ECO:0007669"/>
    <property type="project" value="UniProtKB-KW"/>
</dbReference>
<dbReference type="InterPro" id="IPR045061">
    <property type="entry name" value="FtsZ/CetZ"/>
</dbReference>
<sequence length="472" mass="48634">MSMTGAPRAVTAEPPSAVPDDVQERRAVIKVIGVGGGGGNAVNRMIEAGVTGVEFIVANTDAQVLELSKAPVKIQLGSERTGGLGCGGDPEVGRSAARDDINRLIGVLAGADMVFITVGEGGGTGTGAAPVVACVVQEIKALCVAVATKPMTVEGKRRRATANDGIRELREFVDTLICVPNDRVVEVYGNLKIREAFRCADDVVRQAVQGISDLIQVPGEINLDFADVRSAMRLRGDAVMGIGRASGDNRVEEATEAAISSPLLEDTSIQGAASIIVNITGGESLTLNEVQRAVEVVRDAVAPEATGIYGSADAEPGDNILIGTALDPAMDETGEIKVTVVATGFPDRSRAGATPHDFARFTNRANGTFGARGATPASGRAGPVAQKDAASTVRVGRTIPKLGTLPTVADSGPDRVKAVGSDPGAGRKSAAASAPGAGSTHLIVDEPMPLPEDVGDDRWGDLETPAYLHRRR</sequence>
<dbReference type="GO" id="GO:0005737">
    <property type="term" value="C:cytoplasm"/>
    <property type="evidence" value="ECO:0007669"/>
    <property type="project" value="TreeGrafter"/>
</dbReference>
<feature type="region of interest" description="Disordered" evidence="4">
    <location>
        <begin position="404"/>
        <end position="472"/>
    </location>
</feature>
<evidence type="ECO:0000256" key="3">
    <source>
        <dbReference type="ARBA" id="ARBA00023134"/>
    </source>
</evidence>
<comment type="caution">
    <text evidence="7">The sequence shown here is derived from an EMBL/GenBank/DDBJ whole genome shotgun (WGS) entry which is preliminary data.</text>
</comment>
<gene>
    <name evidence="7" type="ORF">GBAR_LOCUS5060</name>
</gene>
<dbReference type="InterPro" id="IPR018316">
    <property type="entry name" value="Tubulin/FtsZ_2-layer-sand-dom"/>
</dbReference>
<dbReference type="InterPro" id="IPR008280">
    <property type="entry name" value="Tub_FtsZ_C"/>
</dbReference>
<dbReference type="InterPro" id="IPR003008">
    <property type="entry name" value="Tubulin_FtsZ_GTPase"/>
</dbReference>
<dbReference type="NCBIfam" id="TIGR00065">
    <property type="entry name" value="ftsZ"/>
    <property type="match status" value="1"/>
</dbReference>
<keyword evidence="7" id="KW-0131">Cell cycle</keyword>
<evidence type="ECO:0000256" key="2">
    <source>
        <dbReference type="ARBA" id="ARBA00022741"/>
    </source>
</evidence>
<evidence type="ECO:0000256" key="4">
    <source>
        <dbReference type="SAM" id="MobiDB-lite"/>
    </source>
</evidence>
<evidence type="ECO:0000259" key="6">
    <source>
        <dbReference type="SMART" id="SM00865"/>
    </source>
</evidence>
<feature type="region of interest" description="Disordered" evidence="4">
    <location>
        <begin position="372"/>
        <end position="391"/>
    </location>
</feature>
<feature type="domain" description="Tubulin/FtsZ GTPase" evidence="5">
    <location>
        <begin position="28"/>
        <end position="219"/>
    </location>
</feature>
<dbReference type="HAMAP" id="MF_00909">
    <property type="entry name" value="FtsZ"/>
    <property type="match status" value="1"/>
</dbReference>
<evidence type="ECO:0000313" key="7">
    <source>
        <dbReference type="EMBL" id="CAI8007136.1"/>
    </source>
</evidence>
<evidence type="ECO:0000313" key="8">
    <source>
        <dbReference type="Proteomes" id="UP001174909"/>
    </source>
</evidence>
<evidence type="ECO:0000259" key="5">
    <source>
        <dbReference type="SMART" id="SM00864"/>
    </source>
</evidence>
<accession>A0AA35W7Q8</accession>
<dbReference type="SUPFAM" id="SSF52490">
    <property type="entry name" value="Tubulin nucleotide-binding domain-like"/>
    <property type="match status" value="1"/>
</dbReference>
<keyword evidence="3" id="KW-0342">GTP-binding</keyword>
<proteinExistence type="inferred from homology"/>
<feature type="compositionally biased region" description="Low complexity" evidence="4">
    <location>
        <begin position="424"/>
        <end position="439"/>
    </location>
</feature>
<dbReference type="EMBL" id="CASHTH010000747">
    <property type="protein sequence ID" value="CAI8007136.1"/>
    <property type="molecule type" value="Genomic_DNA"/>
</dbReference>
<dbReference type="InterPro" id="IPR036525">
    <property type="entry name" value="Tubulin/FtsZ_GTPase_sf"/>
</dbReference>
<dbReference type="PANTHER" id="PTHR30314">
    <property type="entry name" value="CELL DIVISION PROTEIN FTSZ-RELATED"/>
    <property type="match status" value="1"/>
</dbReference>
<feature type="domain" description="Tubulin/FtsZ 2-layer sandwich" evidence="6">
    <location>
        <begin position="221"/>
        <end position="354"/>
    </location>
</feature>
<dbReference type="PANTHER" id="PTHR30314:SF3">
    <property type="entry name" value="MITOCHONDRIAL DIVISION PROTEIN FSZA"/>
    <property type="match status" value="1"/>
</dbReference>
<dbReference type="CDD" id="cd02201">
    <property type="entry name" value="FtsZ_type1"/>
    <property type="match status" value="1"/>
</dbReference>
<keyword evidence="7" id="KW-0132">Cell division</keyword>
<dbReference type="FunFam" id="3.40.50.1440:FF:000001">
    <property type="entry name" value="Cell division protein FtsZ"/>
    <property type="match status" value="1"/>
</dbReference>
<dbReference type="SMART" id="SM00865">
    <property type="entry name" value="Tubulin_C"/>
    <property type="match status" value="1"/>
</dbReference>
<reference evidence="7" key="1">
    <citation type="submission" date="2023-03" db="EMBL/GenBank/DDBJ databases">
        <authorList>
            <person name="Steffen K."/>
            <person name="Cardenas P."/>
        </authorList>
    </citation>
    <scope>NUCLEOTIDE SEQUENCE</scope>
</reference>
<dbReference type="PRINTS" id="PR00423">
    <property type="entry name" value="CELLDVISFTSZ"/>
</dbReference>
<dbReference type="Gene3D" id="3.40.50.1440">
    <property type="entry name" value="Tubulin/FtsZ, GTPase domain"/>
    <property type="match status" value="1"/>
</dbReference>
<protein>
    <submittedName>
        <fullName evidence="7">Cell division protein FtsZ</fullName>
    </submittedName>
</protein>
<feature type="region of interest" description="Disordered" evidence="4">
    <location>
        <begin position="1"/>
        <end position="21"/>
    </location>
</feature>
<dbReference type="GO" id="GO:0051301">
    <property type="term" value="P:cell division"/>
    <property type="evidence" value="ECO:0007669"/>
    <property type="project" value="UniProtKB-KW"/>
</dbReference>
<keyword evidence="8" id="KW-1185">Reference proteome</keyword>
<dbReference type="Proteomes" id="UP001174909">
    <property type="component" value="Unassembled WGS sequence"/>
</dbReference>
<dbReference type="Gene3D" id="3.30.1330.20">
    <property type="entry name" value="Tubulin/FtsZ, C-terminal domain"/>
    <property type="match status" value="1"/>
</dbReference>
<dbReference type="Pfam" id="PF00091">
    <property type="entry name" value="Tubulin"/>
    <property type="match status" value="1"/>
</dbReference>
<dbReference type="InterPro" id="IPR037103">
    <property type="entry name" value="Tubulin/FtsZ-like_C"/>
</dbReference>
<dbReference type="AlphaFoldDB" id="A0AA35W7Q8"/>
<keyword evidence="2" id="KW-0547">Nucleotide-binding</keyword>
<evidence type="ECO:0000256" key="1">
    <source>
        <dbReference type="ARBA" id="ARBA00009690"/>
    </source>
</evidence>
<dbReference type="GO" id="GO:0032153">
    <property type="term" value="C:cell division site"/>
    <property type="evidence" value="ECO:0007669"/>
    <property type="project" value="TreeGrafter"/>
</dbReference>
<dbReference type="InterPro" id="IPR000158">
    <property type="entry name" value="Cell_div_FtsZ"/>
</dbReference>
<dbReference type="GO" id="GO:0003924">
    <property type="term" value="F:GTPase activity"/>
    <property type="evidence" value="ECO:0007669"/>
    <property type="project" value="InterPro"/>
</dbReference>